<keyword evidence="2" id="KW-1185">Reference proteome</keyword>
<evidence type="ECO:0000313" key="1">
    <source>
        <dbReference type="EMBL" id="MCT7980066.1"/>
    </source>
</evidence>
<dbReference type="Proteomes" id="UP001525961">
    <property type="component" value="Unassembled WGS sequence"/>
</dbReference>
<protein>
    <submittedName>
        <fullName evidence="1">Phosphoribosyltransferase</fullName>
    </submittedName>
</protein>
<dbReference type="CDD" id="cd06223">
    <property type="entry name" value="PRTases_typeI"/>
    <property type="match status" value="1"/>
</dbReference>
<reference evidence="1 2" key="1">
    <citation type="journal article" date="2022" name="Front. Microbiol.">
        <title>High genomic differentiation and limited gene flow indicate recent cryptic speciation within the genus Laspinema (cyanobacteria).</title>
        <authorList>
            <person name="Stanojkovic A."/>
            <person name="Skoupy S."/>
            <person name="Skaloud P."/>
            <person name="Dvorak P."/>
        </authorList>
    </citation>
    <scope>NUCLEOTIDE SEQUENCE [LARGE SCALE GENOMIC DNA]</scope>
    <source>
        <strain evidence="1 2">D3b</strain>
    </source>
</reference>
<organism evidence="1 2">
    <name type="scientific">Laspinema olomoucense D3b</name>
    <dbReference type="NCBI Taxonomy" id="2953688"/>
    <lineage>
        <taxon>Bacteria</taxon>
        <taxon>Bacillati</taxon>
        <taxon>Cyanobacteriota</taxon>
        <taxon>Cyanophyceae</taxon>
        <taxon>Oscillatoriophycideae</taxon>
        <taxon>Oscillatoriales</taxon>
        <taxon>Laspinemataceae</taxon>
        <taxon>Laspinema</taxon>
        <taxon>Laspinema olomoucense</taxon>
    </lineage>
</organism>
<proteinExistence type="predicted"/>
<keyword evidence="1" id="KW-0328">Glycosyltransferase</keyword>
<dbReference type="EMBL" id="JAMXFA010000032">
    <property type="protein sequence ID" value="MCT7980066.1"/>
    <property type="molecule type" value="Genomic_DNA"/>
</dbReference>
<accession>A0ABT2NBI8</accession>
<sequence length="236" mass="26044">MTIVRFPWDEFPEVWIHAQELEVKKHLAYREAKSGDPEAAYRLVNEMLSAQVVEQLASTFEGTQVTLVSAHAIESIGVNAIPEALASSLAQQLHWPTDSGIVQSNIVGHTGADGFSRLARQAEFEGEVTPNQCYLLVDDFVGQGGTLANLRSHIMSGRGQVIGATVLTGKPYSANITLTNTTLDALRSKHGSELENWWQNRFGFNFACLTESEARYLLKTPTAQRIRDKITQAEQS</sequence>
<dbReference type="SUPFAM" id="SSF53271">
    <property type="entry name" value="PRTase-like"/>
    <property type="match status" value="1"/>
</dbReference>
<dbReference type="Gene3D" id="3.40.50.2020">
    <property type="match status" value="1"/>
</dbReference>
<dbReference type="InterPro" id="IPR000836">
    <property type="entry name" value="PRTase_dom"/>
</dbReference>
<name>A0ABT2NBI8_9CYAN</name>
<dbReference type="GO" id="GO:0016757">
    <property type="term" value="F:glycosyltransferase activity"/>
    <property type="evidence" value="ECO:0007669"/>
    <property type="project" value="UniProtKB-KW"/>
</dbReference>
<dbReference type="InterPro" id="IPR029057">
    <property type="entry name" value="PRTase-like"/>
</dbReference>
<evidence type="ECO:0000313" key="2">
    <source>
        <dbReference type="Proteomes" id="UP001525961"/>
    </source>
</evidence>
<gene>
    <name evidence="1" type="ORF">NG792_20295</name>
</gene>
<keyword evidence="1" id="KW-0808">Transferase</keyword>
<comment type="caution">
    <text evidence="1">The sequence shown here is derived from an EMBL/GenBank/DDBJ whole genome shotgun (WGS) entry which is preliminary data.</text>
</comment>
<dbReference type="RefSeq" id="WP_261200737.1">
    <property type="nucleotide sequence ID" value="NZ_JAMXFA010000032.1"/>
</dbReference>